<accession>A0A0J0XV46</accession>
<reference evidence="1 2" key="1">
    <citation type="submission" date="2015-03" db="EMBL/GenBank/DDBJ databases">
        <title>Genomics and transcriptomics of the oil-accumulating basidiomycete yeast T. oleaginosus allow insights into substrate utilization and the diverse evolutionary trajectories of mating systems in fungi.</title>
        <authorList>
            <consortium name="DOE Joint Genome Institute"/>
            <person name="Kourist R."/>
            <person name="Kracht O."/>
            <person name="Bracharz F."/>
            <person name="Lipzen A."/>
            <person name="Nolan M."/>
            <person name="Ohm R."/>
            <person name="Grigoriev I."/>
            <person name="Sun S."/>
            <person name="Heitman J."/>
            <person name="Bruck T."/>
            <person name="Nowrousian M."/>
        </authorList>
    </citation>
    <scope>NUCLEOTIDE SEQUENCE [LARGE SCALE GENOMIC DNA]</scope>
    <source>
        <strain evidence="1 2">IBC0246</strain>
    </source>
</reference>
<organism evidence="1 2">
    <name type="scientific">Cutaneotrichosporon oleaginosum</name>
    <dbReference type="NCBI Taxonomy" id="879819"/>
    <lineage>
        <taxon>Eukaryota</taxon>
        <taxon>Fungi</taxon>
        <taxon>Dikarya</taxon>
        <taxon>Basidiomycota</taxon>
        <taxon>Agaricomycotina</taxon>
        <taxon>Tremellomycetes</taxon>
        <taxon>Trichosporonales</taxon>
        <taxon>Trichosporonaceae</taxon>
        <taxon>Cutaneotrichosporon</taxon>
    </lineage>
</organism>
<protein>
    <submittedName>
        <fullName evidence="1">Uncharacterized protein</fullName>
    </submittedName>
</protein>
<dbReference type="RefSeq" id="XP_018281416.1">
    <property type="nucleotide sequence ID" value="XM_018419818.1"/>
</dbReference>
<keyword evidence="2" id="KW-1185">Reference proteome</keyword>
<dbReference type="GeneID" id="28980421"/>
<proteinExistence type="predicted"/>
<sequence>MLHWRRRSVPPRHVSATATNITARTTVMWAPPGSCTVAPHGLKARRPCDVGATVSAPRHERGRSVREAQGCLRSFHTARLCVVYCATRDVVGGQASCVSCSQCSRSEQSITEVREICKCRGVDRRRNALRAVSAARPACSESLALPSRNEVRRPSNAVFG</sequence>
<dbReference type="AlphaFoldDB" id="A0A0J0XV46"/>
<evidence type="ECO:0000313" key="1">
    <source>
        <dbReference type="EMBL" id="KLT44925.1"/>
    </source>
</evidence>
<dbReference type="EMBL" id="KQ087184">
    <property type="protein sequence ID" value="KLT44925.1"/>
    <property type="molecule type" value="Genomic_DNA"/>
</dbReference>
<name>A0A0J0XV46_9TREE</name>
<gene>
    <name evidence="1" type="ORF">CC85DRAFT_191224</name>
</gene>
<evidence type="ECO:0000313" key="2">
    <source>
        <dbReference type="Proteomes" id="UP000053611"/>
    </source>
</evidence>
<dbReference type="Proteomes" id="UP000053611">
    <property type="component" value="Unassembled WGS sequence"/>
</dbReference>